<evidence type="ECO:0000256" key="3">
    <source>
        <dbReference type="SAM" id="Coils"/>
    </source>
</evidence>
<dbReference type="InterPro" id="IPR058625">
    <property type="entry name" value="MdtA-like_BSH"/>
</dbReference>
<dbReference type="Pfam" id="PF25973">
    <property type="entry name" value="BSH_CzcB"/>
    <property type="match status" value="1"/>
</dbReference>
<reference evidence="9" key="2">
    <citation type="submission" date="2021-04" db="EMBL/GenBank/DDBJ databases">
        <authorList>
            <person name="Gilroy R."/>
        </authorList>
    </citation>
    <scope>NUCLEOTIDE SEQUENCE</scope>
    <source>
        <strain evidence="9">CHK33-7979</strain>
    </source>
</reference>
<evidence type="ECO:0000256" key="2">
    <source>
        <dbReference type="ARBA" id="ARBA00023054"/>
    </source>
</evidence>
<dbReference type="InterPro" id="IPR050465">
    <property type="entry name" value="UPF0194_transport"/>
</dbReference>
<gene>
    <name evidence="9" type="ORF">H9826_03640</name>
</gene>
<dbReference type="GO" id="GO:0030313">
    <property type="term" value="C:cell envelope"/>
    <property type="evidence" value="ECO:0007669"/>
    <property type="project" value="UniProtKB-SubCell"/>
</dbReference>
<dbReference type="Gene3D" id="2.40.50.100">
    <property type="match status" value="3"/>
</dbReference>
<comment type="subcellular location">
    <subcellularLocation>
        <location evidence="1">Cell envelope</location>
    </subcellularLocation>
</comment>
<feature type="domain" description="Multidrug resistance protein MdtA-like barrel-sandwich hybrid" evidence="6">
    <location>
        <begin position="96"/>
        <end position="191"/>
    </location>
</feature>
<evidence type="ECO:0000259" key="6">
    <source>
        <dbReference type="Pfam" id="PF25917"/>
    </source>
</evidence>
<sequence length="559" mass="58394">MESTDLKQSSPAAPAREAAAPAKPAKVPTPRKKRKWLKPVVTVAVAAVALVLLFRACANTGVDLTSGVYLPSAASIQDLTVSVSGTGAIEPLHSYKVTTLVKGEVLEAPFEEGQEVRKGDLLFRIDATDVETSIEQAQLSLESARLSYEQLLKNQADNHKNATVKATASGVITELYVDEGDMVSAGSPIADILDRDNMKLKVPFHASDAAGFYVGQSAVVTVDGTMETLPGTIDTIAATDSVGPGGTLVREVTIVVANPGALSDTSRGAASVGAASSASSGAFAYGESKQVVAKTSGELTSLTVKEGDRVAEDQVIGGFDETDMETQIENAALQVQNAELTLKNAQDRLEDYSITSTIDGTVIEKNYDVGDTLDTSTASATGIAYPAVIYDMSALTFDISVNELDINKIQVGQAVEITADAVEGETFTGVVDKVNINGTTTNGSTNYPVTVRVDGTPDELKPGMNVSAKIIVEDAGSVLCVPVEAVSRGSDGTSLVKVAGQGALDEKGNLIDPAKLEDREVTLGRSDDTYIEILSGLEEGETVYVYQSAGTSFMATMMG</sequence>
<feature type="compositionally biased region" description="Polar residues" evidence="4">
    <location>
        <begin position="1"/>
        <end position="10"/>
    </location>
</feature>
<dbReference type="PANTHER" id="PTHR32347">
    <property type="entry name" value="EFFLUX SYSTEM COMPONENT YKNX-RELATED"/>
    <property type="match status" value="1"/>
</dbReference>
<dbReference type="Gene3D" id="2.40.420.20">
    <property type="match status" value="1"/>
</dbReference>
<organism evidence="9 10">
    <name type="scientific">Candidatus Intestinimonas merdavium</name>
    <dbReference type="NCBI Taxonomy" id="2838622"/>
    <lineage>
        <taxon>Bacteria</taxon>
        <taxon>Bacillati</taxon>
        <taxon>Bacillota</taxon>
        <taxon>Clostridia</taxon>
        <taxon>Eubacteriales</taxon>
        <taxon>Intestinimonas</taxon>
    </lineage>
</organism>
<comment type="caution">
    <text evidence="9">The sequence shown here is derived from an EMBL/GenBank/DDBJ whole genome shotgun (WGS) entry which is preliminary data.</text>
</comment>
<evidence type="ECO:0000259" key="8">
    <source>
        <dbReference type="Pfam" id="PF25990"/>
    </source>
</evidence>
<feature type="transmembrane region" description="Helical" evidence="5">
    <location>
        <begin position="36"/>
        <end position="54"/>
    </location>
</feature>
<name>A0A9D1Z2Z7_9FIRM</name>
<feature type="compositionally biased region" description="Low complexity" evidence="4">
    <location>
        <begin position="11"/>
        <end position="28"/>
    </location>
</feature>
<evidence type="ECO:0000259" key="7">
    <source>
        <dbReference type="Pfam" id="PF25973"/>
    </source>
</evidence>
<dbReference type="EMBL" id="DXCX01000037">
    <property type="protein sequence ID" value="HIY73059.1"/>
    <property type="molecule type" value="Genomic_DNA"/>
</dbReference>
<accession>A0A9D1Z2Z7</accession>
<dbReference type="Pfam" id="PF25990">
    <property type="entry name" value="Beta-barrel_YknX"/>
    <property type="match status" value="1"/>
</dbReference>
<dbReference type="InterPro" id="IPR058647">
    <property type="entry name" value="BSH_CzcB-like"/>
</dbReference>
<proteinExistence type="predicted"/>
<protein>
    <submittedName>
        <fullName evidence="9">HlyD family efflux transporter periplasmic adaptor subunit</fullName>
    </submittedName>
</protein>
<keyword evidence="5" id="KW-0472">Membrane</keyword>
<dbReference type="Pfam" id="PF25917">
    <property type="entry name" value="BSH_RND"/>
    <property type="match status" value="1"/>
</dbReference>
<keyword evidence="5" id="KW-1133">Transmembrane helix</keyword>
<evidence type="ECO:0000256" key="4">
    <source>
        <dbReference type="SAM" id="MobiDB-lite"/>
    </source>
</evidence>
<evidence type="ECO:0000256" key="5">
    <source>
        <dbReference type="SAM" id="Phobius"/>
    </source>
</evidence>
<feature type="region of interest" description="Disordered" evidence="4">
    <location>
        <begin position="1"/>
        <end position="31"/>
    </location>
</feature>
<dbReference type="Gene3D" id="1.10.287.470">
    <property type="entry name" value="Helix hairpin bin"/>
    <property type="match status" value="2"/>
</dbReference>
<dbReference type="Proteomes" id="UP000886824">
    <property type="component" value="Unassembled WGS sequence"/>
</dbReference>
<evidence type="ECO:0000313" key="10">
    <source>
        <dbReference type="Proteomes" id="UP000886824"/>
    </source>
</evidence>
<evidence type="ECO:0000256" key="1">
    <source>
        <dbReference type="ARBA" id="ARBA00004196"/>
    </source>
</evidence>
<feature type="coiled-coil region" evidence="3">
    <location>
        <begin position="328"/>
        <end position="355"/>
    </location>
</feature>
<dbReference type="AlphaFoldDB" id="A0A9D1Z2Z7"/>
<keyword evidence="5" id="KW-0812">Transmembrane</keyword>
<feature type="domain" description="YknX-like beta-barrel" evidence="8">
    <location>
        <begin position="400"/>
        <end position="470"/>
    </location>
</feature>
<evidence type="ECO:0000313" key="9">
    <source>
        <dbReference type="EMBL" id="HIY73059.1"/>
    </source>
</evidence>
<dbReference type="SUPFAM" id="SSF111369">
    <property type="entry name" value="HlyD-like secretion proteins"/>
    <property type="match status" value="2"/>
</dbReference>
<keyword evidence="2 3" id="KW-0175">Coiled coil</keyword>
<dbReference type="Gene3D" id="2.40.30.170">
    <property type="match status" value="1"/>
</dbReference>
<dbReference type="InterPro" id="IPR058636">
    <property type="entry name" value="Beta-barrel_YknX"/>
</dbReference>
<reference evidence="9" key="1">
    <citation type="journal article" date="2021" name="PeerJ">
        <title>Extensive microbial diversity within the chicken gut microbiome revealed by metagenomics and culture.</title>
        <authorList>
            <person name="Gilroy R."/>
            <person name="Ravi A."/>
            <person name="Getino M."/>
            <person name="Pursley I."/>
            <person name="Horton D.L."/>
            <person name="Alikhan N.F."/>
            <person name="Baker D."/>
            <person name="Gharbi K."/>
            <person name="Hall N."/>
            <person name="Watson M."/>
            <person name="Adriaenssens E.M."/>
            <person name="Foster-Nyarko E."/>
            <person name="Jarju S."/>
            <person name="Secka A."/>
            <person name="Antonio M."/>
            <person name="Oren A."/>
            <person name="Chaudhuri R.R."/>
            <person name="La Ragione R."/>
            <person name="Hildebrand F."/>
            <person name="Pallen M.J."/>
        </authorList>
    </citation>
    <scope>NUCLEOTIDE SEQUENCE</scope>
    <source>
        <strain evidence="9">CHK33-7979</strain>
    </source>
</reference>
<feature type="domain" description="CzcB-like barrel-sandwich hybrid" evidence="7">
    <location>
        <begin position="289"/>
        <end position="377"/>
    </location>
</feature>